<organism evidence="6 7">
    <name type="scientific">Paraoerskovia marina</name>
    <dbReference type="NCBI Taxonomy" id="545619"/>
    <lineage>
        <taxon>Bacteria</taxon>
        <taxon>Bacillati</taxon>
        <taxon>Actinomycetota</taxon>
        <taxon>Actinomycetes</taxon>
        <taxon>Micrococcales</taxon>
        <taxon>Cellulomonadaceae</taxon>
        <taxon>Paraoerskovia</taxon>
    </lineage>
</organism>
<evidence type="ECO:0000256" key="4">
    <source>
        <dbReference type="SAM" id="MobiDB-lite"/>
    </source>
</evidence>
<evidence type="ECO:0000313" key="6">
    <source>
        <dbReference type="EMBL" id="SDR77638.1"/>
    </source>
</evidence>
<accession>A0A1H1LSQ9</accession>
<feature type="region of interest" description="Disordered" evidence="4">
    <location>
        <begin position="326"/>
        <end position="355"/>
    </location>
</feature>
<proteinExistence type="predicted"/>
<dbReference type="GO" id="GO:0000976">
    <property type="term" value="F:transcription cis-regulatory region binding"/>
    <property type="evidence" value="ECO:0007669"/>
    <property type="project" value="TreeGrafter"/>
</dbReference>
<dbReference type="Gene3D" id="3.40.50.2300">
    <property type="match status" value="2"/>
</dbReference>
<dbReference type="InterPro" id="IPR000843">
    <property type="entry name" value="HTH_LacI"/>
</dbReference>
<dbReference type="PROSITE" id="PS50932">
    <property type="entry name" value="HTH_LACI_2"/>
    <property type="match status" value="1"/>
</dbReference>
<dbReference type="PANTHER" id="PTHR30146:SF155">
    <property type="entry name" value="ALANINE RACEMASE"/>
    <property type="match status" value="1"/>
</dbReference>
<keyword evidence="7" id="KW-1185">Reference proteome</keyword>
<dbReference type="Pfam" id="PF13377">
    <property type="entry name" value="Peripla_BP_3"/>
    <property type="match status" value="1"/>
</dbReference>
<keyword evidence="1" id="KW-0805">Transcription regulation</keyword>
<keyword evidence="2 6" id="KW-0238">DNA-binding</keyword>
<evidence type="ECO:0000256" key="1">
    <source>
        <dbReference type="ARBA" id="ARBA00023015"/>
    </source>
</evidence>
<evidence type="ECO:0000256" key="3">
    <source>
        <dbReference type="ARBA" id="ARBA00023163"/>
    </source>
</evidence>
<dbReference type="Proteomes" id="UP000185663">
    <property type="component" value="Chromosome I"/>
</dbReference>
<dbReference type="AlphaFoldDB" id="A0A1H1LSQ9"/>
<dbReference type="STRING" id="545619.SAMN04489860_0017"/>
<dbReference type="CDD" id="cd01392">
    <property type="entry name" value="HTH_LacI"/>
    <property type="match status" value="1"/>
</dbReference>
<dbReference type="Pfam" id="PF00356">
    <property type="entry name" value="LacI"/>
    <property type="match status" value="1"/>
</dbReference>
<evidence type="ECO:0000313" key="7">
    <source>
        <dbReference type="Proteomes" id="UP000185663"/>
    </source>
</evidence>
<dbReference type="InterPro" id="IPR046335">
    <property type="entry name" value="LacI/GalR-like_sensor"/>
</dbReference>
<name>A0A1H1LSQ9_9CELL</name>
<dbReference type="CDD" id="cd06267">
    <property type="entry name" value="PBP1_LacI_sugar_binding-like"/>
    <property type="match status" value="1"/>
</dbReference>
<evidence type="ECO:0000256" key="2">
    <source>
        <dbReference type="ARBA" id="ARBA00023125"/>
    </source>
</evidence>
<gene>
    <name evidence="6" type="ORF">SAMN04489860_0017</name>
</gene>
<protein>
    <submittedName>
        <fullName evidence="6">DNA-binding transcriptional regulator, LacI/PurR family</fullName>
    </submittedName>
</protein>
<keyword evidence="3" id="KW-0804">Transcription</keyword>
<evidence type="ECO:0000259" key="5">
    <source>
        <dbReference type="PROSITE" id="PS50932"/>
    </source>
</evidence>
<dbReference type="InterPro" id="IPR010982">
    <property type="entry name" value="Lambda_DNA-bd_dom_sf"/>
</dbReference>
<dbReference type="Gene3D" id="1.10.260.40">
    <property type="entry name" value="lambda repressor-like DNA-binding domains"/>
    <property type="match status" value="1"/>
</dbReference>
<dbReference type="EMBL" id="LT629776">
    <property type="protein sequence ID" value="SDR77638.1"/>
    <property type="molecule type" value="Genomic_DNA"/>
</dbReference>
<reference evidence="7" key="1">
    <citation type="submission" date="2016-10" db="EMBL/GenBank/DDBJ databases">
        <authorList>
            <person name="Varghese N."/>
            <person name="Submissions S."/>
        </authorList>
    </citation>
    <scope>NUCLEOTIDE SEQUENCE [LARGE SCALE GENOMIC DNA]</scope>
    <source>
        <strain evidence="7">DSM 22126</strain>
    </source>
</reference>
<dbReference type="PANTHER" id="PTHR30146">
    <property type="entry name" value="LACI-RELATED TRANSCRIPTIONAL REPRESSOR"/>
    <property type="match status" value="1"/>
</dbReference>
<dbReference type="SMART" id="SM00354">
    <property type="entry name" value="HTH_LACI"/>
    <property type="match status" value="1"/>
</dbReference>
<dbReference type="InterPro" id="IPR028082">
    <property type="entry name" value="Peripla_BP_I"/>
</dbReference>
<sequence>MVTSSRPNRPLATGRPTIADVARVAGVSTAVVSYAVNGRPGVSGATRDRVLRVADQLGWRPHAAAQSLRARSEVVAMLVTTRPHPPSTHLFELVVGAQQVLNRAGVELALHLEATHAEAGAAATRWWAERRFDAFVIPDVTDDDARVSALRRRHAPVVLVGGGKPSPSVAVVDAGNDGFVEAVELLHALGHRRIGYVGGSEALRSTARRIRVLRRVVESAEGEFFVATGDGDDGTATVIHRMLSADDAPTALVTDDDHGALIALDTARRLGLRVPWDLSVIAGSDSTMCQLAEPPITALPFPGAVLGAAIGAATLGLLGAAPATPDDAAPVLDARTPAPPQVILRATTAPPPRST</sequence>
<feature type="domain" description="HTH lacI-type" evidence="5">
    <location>
        <begin position="16"/>
        <end position="70"/>
    </location>
</feature>
<dbReference type="SUPFAM" id="SSF53822">
    <property type="entry name" value="Periplasmic binding protein-like I"/>
    <property type="match status" value="1"/>
</dbReference>
<dbReference type="GO" id="GO:0003700">
    <property type="term" value="F:DNA-binding transcription factor activity"/>
    <property type="evidence" value="ECO:0007669"/>
    <property type="project" value="TreeGrafter"/>
</dbReference>
<dbReference type="SUPFAM" id="SSF47413">
    <property type="entry name" value="lambda repressor-like DNA-binding domains"/>
    <property type="match status" value="1"/>
</dbReference>
<dbReference type="eggNOG" id="COG1609">
    <property type="taxonomic scope" value="Bacteria"/>
</dbReference>